<accession>A0ABW3Y3C0</accession>
<evidence type="ECO:0000256" key="5">
    <source>
        <dbReference type="ARBA" id="ARBA00022692"/>
    </source>
</evidence>
<keyword evidence="17" id="KW-0675">Receptor</keyword>
<keyword evidence="18" id="KW-1185">Reference proteome</keyword>
<keyword evidence="6" id="KW-0732">Signal</keyword>
<feature type="transmembrane region" description="Helical" evidence="14">
    <location>
        <begin position="9"/>
        <end position="29"/>
    </location>
</feature>
<dbReference type="RefSeq" id="WP_377177484.1">
    <property type="nucleotide sequence ID" value="NZ_JBHTMY010000002.1"/>
</dbReference>
<keyword evidence="11 12" id="KW-0998">Cell outer membrane</keyword>
<protein>
    <submittedName>
        <fullName evidence="17">TonB-dependent receptor</fullName>
    </submittedName>
</protein>
<evidence type="ECO:0000259" key="16">
    <source>
        <dbReference type="Pfam" id="PF07715"/>
    </source>
</evidence>
<evidence type="ECO:0000256" key="14">
    <source>
        <dbReference type="SAM" id="Phobius"/>
    </source>
</evidence>
<evidence type="ECO:0000256" key="4">
    <source>
        <dbReference type="ARBA" id="ARBA00022496"/>
    </source>
</evidence>
<name>A0ABW3Y3C0_9FLAO</name>
<proteinExistence type="inferred from homology"/>
<comment type="subcellular location">
    <subcellularLocation>
        <location evidence="1 12">Cell outer membrane</location>
        <topology evidence="1 12">Multi-pass membrane protein</topology>
    </subcellularLocation>
</comment>
<evidence type="ECO:0000313" key="18">
    <source>
        <dbReference type="Proteomes" id="UP001597201"/>
    </source>
</evidence>
<sequence>MAWLIPNKFLNHLIINILFVYAFAGYSQYAGKIIHGEKLIPLSQTEIISNKKNEVYQTNLQGEFDLSDEGKYVLVKEGFKTDTIIISKSFEVFYLYPLSEDLDEIVLTSNNFTSSLKTYAGGATVVEKNEINIQNNINIAPILNSVSGVFMQNGTLSTNRITIRGIGSRTLFGTSKIRAYYQDIPLTNGSGESNMDDLELDAIARIEITKGPSSSTYGAGLGGTIHWIPKKGNISYFNPEIRFTMGSFGLRKYSIQSDLPLKNGAMNLLYSNTESEGYRENNQLDKQIINLTSNHFLSEKHTLNFISNYISLKSYIPSSLDFDTYKNNPSDAAFTWGASKGNEDYQKGLFGLSWNYSVNDKSSLKTSIYSTFLASDEDRPFNILEENTLSVGLRSKFLSEHILFNKNLNWTVGFEVFRDKKDYQTFENLYRDFPPESGSVKGEIISDLVENRQFFNLFFDSKLLLTEKIQFHLGMNWNYTTYTLDDLFNKEINNASGNYNFGHIFSPKIGFSYEYLDNHVGYATIAHGFSPPTLEETLLPDGQINQNIKPETGWNFEMGARGTFKNLKLDYSLSLYQMKVKDQLVARRTGDDEFVGINAGETDFVGIEIDLNYPLLTSDFWQIKHRNSFSYNLYTFQDFEDLDNDFSGNKVTGVPPVVFNSLLFFQTKPGFYSTLQYQFIDEIPVNDANSIFADSYQLLHVKLGYQNAFFQNFRFDAFFGMNNLFDEKYASMLQINATAFGNNSPRYYYPGEPLNYYFGVNLSYFF</sequence>
<gene>
    <name evidence="17" type="ORF">ACFQ39_07125</name>
</gene>
<keyword evidence="10 12" id="KW-0472">Membrane</keyword>
<organism evidence="17 18">
    <name type="scientific">Namhaeicola litoreus</name>
    <dbReference type="NCBI Taxonomy" id="1052145"/>
    <lineage>
        <taxon>Bacteria</taxon>
        <taxon>Pseudomonadati</taxon>
        <taxon>Bacteroidota</taxon>
        <taxon>Flavobacteriia</taxon>
        <taxon>Flavobacteriales</taxon>
        <taxon>Flavobacteriaceae</taxon>
        <taxon>Namhaeicola</taxon>
    </lineage>
</organism>
<keyword evidence="3 12" id="KW-1134">Transmembrane beta strand</keyword>
<keyword evidence="9 13" id="KW-0798">TonB box</keyword>
<dbReference type="Gene3D" id="2.40.170.20">
    <property type="entry name" value="TonB-dependent receptor, beta-barrel domain"/>
    <property type="match status" value="1"/>
</dbReference>
<keyword evidence="2 12" id="KW-0813">Transport</keyword>
<evidence type="ECO:0000256" key="9">
    <source>
        <dbReference type="ARBA" id="ARBA00023077"/>
    </source>
</evidence>
<evidence type="ECO:0000256" key="12">
    <source>
        <dbReference type="PROSITE-ProRule" id="PRU01360"/>
    </source>
</evidence>
<keyword evidence="4" id="KW-0410">Iron transport</keyword>
<comment type="similarity">
    <text evidence="12 13">Belongs to the TonB-dependent receptor family.</text>
</comment>
<evidence type="ECO:0000256" key="13">
    <source>
        <dbReference type="RuleBase" id="RU003357"/>
    </source>
</evidence>
<evidence type="ECO:0000256" key="1">
    <source>
        <dbReference type="ARBA" id="ARBA00004571"/>
    </source>
</evidence>
<dbReference type="PANTHER" id="PTHR32552">
    <property type="entry name" value="FERRICHROME IRON RECEPTOR-RELATED"/>
    <property type="match status" value="1"/>
</dbReference>
<evidence type="ECO:0000256" key="2">
    <source>
        <dbReference type="ARBA" id="ARBA00022448"/>
    </source>
</evidence>
<evidence type="ECO:0000259" key="15">
    <source>
        <dbReference type="Pfam" id="PF00593"/>
    </source>
</evidence>
<dbReference type="PANTHER" id="PTHR32552:SF68">
    <property type="entry name" value="FERRICHROME OUTER MEMBRANE TRANSPORTER_PHAGE RECEPTOR"/>
    <property type="match status" value="1"/>
</dbReference>
<evidence type="ECO:0000256" key="11">
    <source>
        <dbReference type="ARBA" id="ARBA00023237"/>
    </source>
</evidence>
<dbReference type="InterPro" id="IPR037066">
    <property type="entry name" value="Plug_dom_sf"/>
</dbReference>
<feature type="domain" description="TonB-dependent receptor-like beta-barrel" evidence="15">
    <location>
        <begin position="295"/>
        <end position="724"/>
    </location>
</feature>
<dbReference type="InterPro" id="IPR039426">
    <property type="entry name" value="TonB-dep_rcpt-like"/>
</dbReference>
<evidence type="ECO:0000256" key="7">
    <source>
        <dbReference type="ARBA" id="ARBA00023004"/>
    </source>
</evidence>
<dbReference type="Gene3D" id="2.170.130.10">
    <property type="entry name" value="TonB-dependent receptor, plug domain"/>
    <property type="match status" value="1"/>
</dbReference>
<dbReference type="EMBL" id="JBHTMY010000002">
    <property type="protein sequence ID" value="MFD1315385.1"/>
    <property type="molecule type" value="Genomic_DNA"/>
</dbReference>
<dbReference type="Pfam" id="PF07715">
    <property type="entry name" value="Plug"/>
    <property type="match status" value="1"/>
</dbReference>
<dbReference type="InterPro" id="IPR012910">
    <property type="entry name" value="Plug_dom"/>
</dbReference>
<evidence type="ECO:0000256" key="3">
    <source>
        <dbReference type="ARBA" id="ARBA00022452"/>
    </source>
</evidence>
<keyword evidence="5 12" id="KW-0812">Transmembrane</keyword>
<dbReference type="SUPFAM" id="SSF56935">
    <property type="entry name" value="Porins"/>
    <property type="match status" value="1"/>
</dbReference>
<dbReference type="InterPro" id="IPR036942">
    <property type="entry name" value="Beta-barrel_TonB_sf"/>
</dbReference>
<evidence type="ECO:0000256" key="10">
    <source>
        <dbReference type="ARBA" id="ARBA00023136"/>
    </source>
</evidence>
<dbReference type="PROSITE" id="PS52016">
    <property type="entry name" value="TONB_DEPENDENT_REC_3"/>
    <property type="match status" value="1"/>
</dbReference>
<dbReference type="InterPro" id="IPR000531">
    <property type="entry name" value="Beta-barrel_TonB"/>
</dbReference>
<keyword evidence="14" id="KW-1133">Transmembrane helix</keyword>
<keyword evidence="8" id="KW-0406">Ion transport</keyword>
<evidence type="ECO:0000256" key="6">
    <source>
        <dbReference type="ARBA" id="ARBA00022729"/>
    </source>
</evidence>
<dbReference type="Pfam" id="PF00593">
    <property type="entry name" value="TonB_dep_Rec_b-barrel"/>
    <property type="match status" value="1"/>
</dbReference>
<feature type="domain" description="TonB-dependent receptor plug" evidence="16">
    <location>
        <begin position="118"/>
        <end position="223"/>
    </location>
</feature>
<dbReference type="Proteomes" id="UP001597201">
    <property type="component" value="Unassembled WGS sequence"/>
</dbReference>
<reference evidence="18" key="1">
    <citation type="journal article" date="2019" name="Int. J. Syst. Evol. Microbiol.">
        <title>The Global Catalogue of Microorganisms (GCM) 10K type strain sequencing project: providing services to taxonomists for standard genome sequencing and annotation.</title>
        <authorList>
            <consortium name="The Broad Institute Genomics Platform"/>
            <consortium name="The Broad Institute Genome Sequencing Center for Infectious Disease"/>
            <person name="Wu L."/>
            <person name="Ma J."/>
        </authorList>
    </citation>
    <scope>NUCLEOTIDE SEQUENCE [LARGE SCALE GENOMIC DNA]</scope>
    <source>
        <strain evidence="18">CCUG 61485</strain>
    </source>
</reference>
<evidence type="ECO:0000313" key="17">
    <source>
        <dbReference type="EMBL" id="MFD1315385.1"/>
    </source>
</evidence>
<comment type="caution">
    <text evidence="17">The sequence shown here is derived from an EMBL/GenBank/DDBJ whole genome shotgun (WGS) entry which is preliminary data.</text>
</comment>
<keyword evidence="7" id="KW-0408">Iron</keyword>
<evidence type="ECO:0000256" key="8">
    <source>
        <dbReference type="ARBA" id="ARBA00023065"/>
    </source>
</evidence>